<keyword evidence="1" id="KW-0472">Membrane</keyword>
<dbReference type="EMBL" id="CP073041">
    <property type="protein sequence ID" value="UXE63425.1"/>
    <property type="molecule type" value="Genomic_DNA"/>
</dbReference>
<evidence type="ECO:0000256" key="1">
    <source>
        <dbReference type="SAM" id="Phobius"/>
    </source>
</evidence>
<dbReference type="InterPro" id="IPR052948">
    <property type="entry name" value="Low_temp-induced_all0457"/>
</dbReference>
<evidence type="ECO:0000313" key="2">
    <source>
        <dbReference type="EMBL" id="UXE63425.1"/>
    </source>
</evidence>
<dbReference type="GO" id="GO:0016301">
    <property type="term" value="F:kinase activity"/>
    <property type="evidence" value="ECO:0007669"/>
    <property type="project" value="UniProtKB-KW"/>
</dbReference>
<keyword evidence="1" id="KW-0812">Transmembrane</keyword>
<feature type="transmembrane region" description="Helical" evidence="1">
    <location>
        <begin position="104"/>
        <end position="137"/>
    </location>
</feature>
<dbReference type="PANTHER" id="PTHR36109">
    <property type="entry name" value="MEMBRANE PROTEIN-RELATED"/>
    <property type="match status" value="1"/>
</dbReference>
<accession>A0A977L2V9</accession>
<reference evidence="2" key="1">
    <citation type="submission" date="2021-04" db="EMBL/GenBank/DDBJ databases">
        <title>Genome sequence of Woronichinia naegeliana from Washington state freshwater lake bloom.</title>
        <authorList>
            <person name="Dreher T.W."/>
        </authorList>
    </citation>
    <scope>NUCLEOTIDE SEQUENCE</scope>
    <source>
        <strain evidence="2">WA131</strain>
    </source>
</reference>
<name>A0A977L2V9_9CYAN</name>
<dbReference type="AlphaFoldDB" id="A0A977L2V9"/>
<gene>
    <name evidence="2" type="ORF">KA717_12830</name>
</gene>
<dbReference type="Proteomes" id="UP001065613">
    <property type="component" value="Chromosome"/>
</dbReference>
<protein>
    <submittedName>
        <fullName evidence="2">Signal transduction histidine kinase (STHK), LytS</fullName>
    </submittedName>
</protein>
<keyword evidence="2" id="KW-0808">Transferase</keyword>
<organism evidence="2">
    <name type="scientific">Woronichinia naegeliana WA131</name>
    <dbReference type="NCBI Taxonomy" id="2824559"/>
    <lineage>
        <taxon>Bacteria</taxon>
        <taxon>Bacillati</taxon>
        <taxon>Cyanobacteriota</taxon>
        <taxon>Cyanophyceae</taxon>
        <taxon>Synechococcales</taxon>
        <taxon>Coelosphaeriaceae</taxon>
        <taxon>Woronichinia</taxon>
    </lineage>
</organism>
<feature type="transmembrane region" description="Helical" evidence="1">
    <location>
        <begin position="77"/>
        <end position="98"/>
    </location>
</feature>
<keyword evidence="1" id="KW-1133">Transmembrane helix</keyword>
<keyword evidence="2" id="KW-0418">Kinase</keyword>
<dbReference type="PANTHER" id="PTHR36109:SF2">
    <property type="entry name" value="MEMBRANE PROTEIN"/>
    <property type="match status" value="1"/>
</dbReference>
<dbReference type="KEGG" id="wna:KA717_12830"/>
<proteinExistence type="predicted"/>
<sequence>MILQQRAVGTFSDYETTEIALRELKMTGFLMDRVSIVGHDVNSHTEVTGANTSNRLVNVGDLDSHHNQSNETAQDGAIAGGSIGSFAGLLVGLGILAIPGVGPVMLAGATATMIATAISGGVIGAFAGGLAGGLIGLGIPEDRAHLYSDRVAKGEYLVMVEGSDSDINLAESIFSKHHIHEWYIYDLPSESVSTVPTVTSVTTTTPTTRPLLRV</sequence>